<feature type="domain" description="DUF4116" evidence="4">
    <location>
        <begin position="825"/>
        <end position="871"/>
    </location>
</feature>
<feature type="repeat" description="ANK" evidence="3">
    <location>
        <begin position="94"/>
        <end position="126"/>
    </location>
</feature>
<protein>
    <submittedName>
        <fullName evidence="5">Ankyrin repeat domain-containing protein</fullName>
    </submittedName>
</protein>
<feature type="repeat" description="ANK" evidence="3">
    <location>
        <begin position="261"/>
        <end position="293"/>
    </location>
</feature>
<dbReference type="SMART" id="SM00248">
    <property type="entry name" value="ANK"/>
    <property type="match status" value="10"/>
</dbReference>
<proteinExistence type="predicted"/>
<evidence type="ECO:0000256" key="3">
    <source>
        <dbReference type="PROSITE-ProRule" id="PRU00023"/>
    </source>
</evidence>
<evidence type="ECO:0000313" key="5">
    <source>
        <dbReference type="EMBL" id="UTC24864.1"/>
    </source>
</evidence>
<keyword evidence="1" id="KW-0677">Repeat</keyword>
<dbReference type="InterPro" id="IPR036770">
    <property type="entry name" value="Ankyrin_rpt-contain_sf"/>
</dbReference>
<dbReference type="InterPro" id="IPR025197">
    <property type="entry name" value="DUF4116"/>
</dbReference>
<evidence type="ECO:0000256" key="2">
    <source>
        <dbReference type="ARBA" id="ARBA00023043"/>
    </source>
</evidence>
<feature type="repeat" description="ANK" evidence="3">
    <location>
        <begin position="65"/>
        <end position="97"/>
    </location>
</feature>
<dbReference type="Pfam" id="PF13637">
    <property type="entry name" value="Ank_4"/>
    <property type="match status" value="1"/>
</dbReference>
<dbReference type="PROSITE" id="PS50297">
    <property type="entry name" value="ANK_REP_REGION"/>
    <property type="match status" value="9"/>
</dbReference>
<keyword evidence="2 3" id="KW-0040">ANK repeat</keyword>
<dbReference type="RefSeq" id="WP_258568653.1">
    <property type="nucleotide sequence ID" value="NZ_CP092900.1"/>
</dbReference>
<keyword evidence="6" id="KW-1185">Reference proteome</keyword>
<dbReference type="PROSITE" id="PS50088">
    <property type="entry name" value="ANK_REPEAT"/>
    <property type="match status" value="10"/>
</dbReference>
<dbReference type="Gene3D" id="1.25.40.20">
    <property type="entry name" value="Ankyrin repeat-containing domain"/>
    <property type="match status" value="4"/>
</dbReference>
<gene>
    <name evidence="5" type="ORF">MMH89_01700</name>
</gene>
<name>A0ABY5DM90_9GAMM</name>
<sequence>MNSLFIAAQQGQLEVVATLLTAGASVNQAVISGITPLYIAAANGHFDVVNALLTAGASVNQANIVGATPLYVAAQNGHADTVEALLAADAKINQAMAPLFIAAGQGHLEVVKTLLAADAIVHQARDDGSTPLFIAAQQGRLNVVHALLSADADVNQAMSNGQTPLFDAALNGHLNVVNALLSAGAKINQAMDNGETPLLAAALQGRLNVVHALLSEGADVNHAATDDGSTPLLVAAKKGHANIVSVLSAAGFDINQATTNNGITPLYMAALHGNIEAVDALIAAGVDVNQATGSGISPLFIAATMGHMGVIAALIEAGGDFTILLCQDKSALEQIFTAIMSNTRLLMAIIKCIESSAWDGRAAGESLLDAAEKRELMLIGELIIMAGGVFSRNFKKRFMDDLNIAISDIMPSLFQELDSTYSISPYVCNVNLLVEFETTEKGMQRCLLHRISFIKYAAVNIRVSLGSLKDRLQIEIENASDPELMHKIISSNINDICCIFALQASVYPAPIFPLRSQLDIRISEGDVATAVERFLALYNEEKETRERALIRTYWDNREFYTILIKKCVYIGGLERPTISVKKGLKKIPISREGIHNLAISVQTLLKKIPLSRALDFCFYKESDLRKYLENASNRIDLLKTILRYAQFDKVYFESLIKKAGTGTTIPSMLSAVADKILAFELYGKSSVKSFSPNYRNIFNLLLMSQRHNLRLSDKKTAKLNTDRDFVMSELIHDRSALGFLEFVSNELQGDKGIVIAALAYSSYSLKFASNALRDDKEVVMAAIKNEGSALRFASDSLRADKDVVMAAINNDGSALEFASDLLRADKDVVMAAINNDGSALEFASDLLRADEDVVMAAINNDGSALVDITNSIWIRLT</sequence>
<dbReference type="Pfam" id="PF12796">
    <property type="entry name" value="Ank_2"/>
    <property type="match status" value="3"/>
</dbReference>
<feature type="repeat" description="ANK" evidence="3">
    <location>
        <begin position="1"/>
        <end position="27"/>
    </location>
</feature>
<feature type="repeat" description="ANK" evidence="3">
    <location>
        <begin position="160"/>
        <end position="192"/>
    </location>
</feature>
<feature type="repeat" description="ANK" evidence="3">
    <location>
        <begin position="227"/>
        <end position="259"/>
    </location>
</feature>
<dbReference type="EMBL" id="CP092900">
    <property type="protein sequence ID" value="UTC24864.1"/>
    <property type="molecule type" value="Genomic_DNA"/>
</dbReference>
<dbReference type="SUPFAM" id="SSF48403">
    <property type="entry name" value="Ankyrin repeat"/>
    <property type="match status" value="1"/>
</dbReference>
<feature type="repeat" description="ANK" evidence="3">
    <location>
        <begin position="127"/>
        <end position="159"/>
    </location>
</feature>
<evidence type="ECO:0000256" key="1">
    <source>
        <dbReference type="ARBA" id="ARBA00022737"/>
    </source>
</evidence>
<dbReference type="Proteomes" id="UP001055955">
    <property type="component" value="Chromosome"/>
</dbReference>
<dbReference type="PANTHER" id="PTHR24173:SF74">
    <property type="entry name" value="ANKYRIN REPEAT DOMAIN-CONTAINING PROTEIN 16"/>
    <property type="match status" value="1"/>
</dbReference>
<dbReference type="InterPro" id="IPR002110">
    <property type="entry name" value="Ankyrin_rpt"/>
</dbReference>
<organism evidence="5 6">
    <name type="scientific">Candidatus Comchoanobacter bicostacola</name>
    <dbReference type="NCBI Taxonomy" id="2919598"/>
    <lineage>
        <taxon>Bacteria</taxon>
        <taxon>Pseudomonadati</taxon>
        <taxon>Pseudomonadota</taxon>
        <taxon>Gammaproteobacteria</taxon>
        <taxon>Candidatus Comchoanobacterales</taxon>
        <taxon>Candidatus Comchoanobacteraceae</taxon>
        <taxon>Candidatus Comchoanobacter</taxon>
    </lineage>
</organism>
<dbReference type="PRINTS" id="PR01415">
    <property type="entry name" value="ANKYRIN"/>
</dbReference>
<feature type="repeat" description="ANK" evidence="3">
    <location>
        <begin position="294"/>
        <end position="320"/>
    </location>
</feature>
<evidence type="ECO:0000259" key="4">
    <source>
        <dbReference type="Pfam" id="PF13475"/>
    </source>
</evidence>
<reference evidence="5 6" key="1">
    <citation type="journal article" date="2022" name="Nat. Microbiol.">
        <title>The microbiome of a bacterivorous marine choanoflagellate contains a resource-demanding obligate bacterial associate.</title>
        <authorList>
            <person name="Needham D.M."/>
            <person name="Poirier C."/>
            <person name="Bachy C."/>
            <person name="George E.E."/>
            <person name="Wilken S."/>
            <person name="Yung C.C.M."/>
            <person name="Limardo A.J."/>
            <person name="Morando M."/>
            <person name="Sudek L."/>
            <person name="Malmstrom R.R."/>
            <person name="Keeling P.J."/>
            <person name="Santoro A.E."/>
            <person name="Worden A.Z."/>
        </authorList>
    </citation>
    <scope>NUCLEOTIDE SEQUENCE [LARGE SCALE GENOMIC DNA]</scope>
    <source>
        <strain evidence="5 6">Comchoano-1</strain>
    </source>
</reference>
<dbReference type="PANTHER" id="PTHR24173">
    <property type="entry name" value="ANKYRIN REPEAT CONTAINING"/>
    <property type="match status" value="1"/>
</dbReference>
<feature type="repeat" description="ANK" evidence="3">
    <location>
        <begin position="193"/>
        <end position="225"/>
    </location>
</feature>
<dbReference type="Pfam" id="PF13475">
    <property type="entry name" value="DUF4116"/>
    <property type="match status" value="2"/>
</dbReference>
<evidence type="ECO:0000313" key="6">
    <source>
        <dbReference type="Proteomes" id="UP001055955"/>
    </source>
</evidence>
<accession>A0ABY5DM90</accession>
<feature type="repeat" description="ANK" evidence="3">
    <location>
        <begin position="32"/>
        <end position="64"/>
    </location>
</feature>
<feature type="domain" description="DUF4116" evidence="4">
    <location>
        <begin position="775"/>
        <end position="823"/>
    </location>
</feature>